<organism evidence="1 2">
    <name type="scientific">Cichorium intybus</name>
    <name type="common">Chicory</name>
    <dbReference type="NCBI Taxonomy" id="13427"/>
    <lineage>
        <taxon>Eukaryota</taxon>
        <taxon>Viridiplantae</taxon>
        <taxon>Streptophyta</taxon>
        <taxon>Embryophyta</taxon>
        <taxon>Tracheophyta</taxon>
        <taxon>Spermatophyta</taxon>
        <taxon>Magnoliopsida</taxon>
        <taxon>eudicotyledons</taxon>
        <taxon>Gunneridae</taxon>
        <taxon>Pentapetalae</taxon>
        <taxon>asterids</taxon>
        <taxon>campanulids</taxon>
        <taxon>Asterales</taxon>
        <taxon>Asteraceae</taxon>
        <taxon>Cichorioideae</taxon>
        <taxon>Cichorieae</taxon>
        <taxon>Cichoriinae</taxon>
        <taxon>Cichorium</taxon>
    </lineage>
</organism>
<dbReference type="Proteomes" id="UP001055811">
    <property type="component" value="Linkage Group LG06"/>
</dbReference>
<proteinExistence type="predicted"/>
<reference evidence="2" key="1">
    <citation type="journal article" date="2022" name="Mol. Ecol. Resour.">
        <title>The genomes of chicory, endive, great burdock and yacon provide insights into Asteraceae palaeo-polyploidization history and plant inulin production.</title>
        <authorList>
            <person name="Fan W."/>
            <person name="Wang S."/>
            <person name="Wang H."/>
            <person name="Wang A."/>
            <person name="Jiang F."/>
            <person name="Liu H."/>
            <person name="Zhao H."/>
            <person name="Xu D."/>
            <person name="Zhang Y."/>
        </authorList>
    </citation>
    <scope>NUCLEOTIDE SEQUENCE [LARGE SCALE GENOMIC DNA]</scope>
    <source>
        <strain evidence="2">cv. Punajuju</strain>
    </source>
</reference>
<evidence type="ECO:0000313" key="2">
    <source>
        <dbReference type="Proteomes" id="UP001055811"/>
    </source>
</evidence>
<comment type="caution">
    <text evidence="1">The sequence shown here is derived from an EMBL/GenBank/DDBJ whole genome shotgun (WGS) entry which is preliminary data.</text>
</comment>
<gene>
    <name evidence="1" type="ORF">L2E82_32204</name>
</gene>
<protein>
    <submittedName>
        <fullName evidence="1">Uncharacterized protein</fullName>
    </submittedName>
</protein>
<evidence type="ECO:0000313" key="1">
    <source>
        <dbReference type="EMBL" id="KAI3721198.1"/>
    </source>
</evidence>
<accession>A0ACB9BGK5</accession>
<sequence>MDWNPQTLEFLSQSFLDTLSPQSELRHRAEKNLSDAADTPNYGLAVLRLATEPSVDEEIRQCAAVNLMNHLKTRWVPVIENCEYGVIAEHMNHIWASVLTLLQNSKTPRLVRCVIIFMSLFLVKHGVQTLVDLINSVKADSFDVILGEFWIPNLNTITGYNEVKLCAVASTKLLCESALLLDPAAEELWVKLLDAIVSLLSLPLPEEERVEDDDFDFGGYEEATFFHLRNVGKKEEDPLKEIEDPKHFFVTFPAKISPEFHGSFPQVIMTCLSPPNRAALVELCNSYKIIMI</sequence>
<name>A0ACB9BGK5_CICIN</name>
<keyword evidence="2" id="KW-1185">Reference proteome</keyword>
<reference evidence="1 2" key="2">
    <citation type="journal article" date="2022" name="Mol. Ecol. Resour.">
        <title>The genomes of chicory, endive, great burdock and yacon provide insights into Asteraceae paleo-polyploidization history and plant inulin production.</title>
        <authorList>
            <person name="Fan W."/>
            <person name="Wang S."/>
            <person name="Wang H."/>
            <person name="Wang A."/>
            <person name="Jiang F."/>
            <person name="Liu H."/>
            <person name="Zhao H."/>
            <person name="Xu D."/>
            <person name="Zhang Y."/>
        </authorList>
    </citation>
    <scope>NUCLEOTIDE SEQUENCE [LARGE SCALE GENOMIC DNA]</scope>
    <source>
        <strain evidence="2">cv. Punajuju</strain>
        <tissue evidence="1">Leaves</tissue>
    </source>
</reference>
<dbReference type="EMBL" id="CM042014">
    <property type="protein sequence ID" value="KAI3721198.1"/>
    <property type="molecule type" value="Genomic_DNA"/>
</dbReference>